<dbReference type="Proteomes" id="UP000244722">
    <property type="component" value="Unassembled WGS sequence"/>
</dbReference>
<dbReference type="PANTHER" id="PTHR23151">
    <property type="entry name" value="DIHYDROLIPOAMIDE ACETYL/SUCCINYL-TRANSFERASE-RELATED"/>
    <property type="match status" value="1"/>
</dbReference>
<name>A0A2T6ZBS2_TUBBO</name>
<dbReference type="PROSITE" id="PS00189">
    <property type="entry name" value="LIPOYL"/>
    <property type="match status" value="1"/>
</dbReference>
<dbReference type="OrthoDB" id="202158at2759"/>
<dbReference type="PROSITE" id="PS50968">
    <property type="entry name" value="BIOTINYL_LIPOYL"/>
    <property type="match status" value="1"/>
</dbReference>
<dbReference type="EMBL" id="NESQ01000451">
    <property type="protein sequence ID" value="PUU72864.1"/>
    <property type="molecule type" value="Genomic_DNA"/>
</dbReference>
<accession>A0A2T6ZBS2</accession>
<dbReference type="GO" id="GO:0004742">
    <property type="term" value="F:dihydrolipoyllysine-residue acetyltransferase activity"/>
    <property type="evidence" value="ECO:0007669"/>
    <property type="project" value="TreeGrafter"/>
</dbReference>
<comment type="similarity">
    <text evidence="1">Belongs to the 2-oxoacid dehydrogenase family.</text>
</comment>
<proteinExistence type="inferred from homology"/>
<dbReference type="Gene3D" id="4.10.320.10">
    <property type="entry name" value="E3-binding domain"/>
    <property type="match status" value="1"/>
</dbReference>
<dbReference type="InterPro" id="IPR004167">
    <property type="entry name" value="PSBD"/>
</dbReference>
<dbReference type="InterPro" id="IPR011053">
    <property type="entry name" value="Single_hybrid_motif"/>
</dbReference>
<evidence type="ECO:0000313" key="7">
    <source>
        <dbReference type="EMBL" id="PUU72864.1"/>
    </source>
</evidence>
<comment type="caution">
    <text evidence="7">The sequence shown here is derived from an EMBL/GenBank/DDBJ whole genome shotgun (WGS) entry which is preliminary data.</text>
</comment>
<sequence length="417" mass="44363">MALSSIRRLSSHLSPQLRQPVLRRGLTTTARRNVASPFLMPALSPTMTEGTINSWKLEAGDTFSAGDVLLEIETDKAQMDVEAPDDGILAKIIVGAGAKAVQVGSQIAVLAELGDDLKSLKMPLENKDTKSGSSASAQEQRVDGKSPRQDTTSSGREDRPSVVESSAKGVPDAAGTWKVYTPSPSVAHLIREHGISELDVSAINATGPKGRLLKGDVLAYLGIINEAYTKELEGRIHQLEKLDLSNIKIASPKKDVGQNAKQTAEQKLVVSFGEVLKAQDKFQTALGVHHPLSTFISKATARANHSLPHVSSAADIFNELLNLPSTTSSRPARFQPKITAASPPPQHSPTAGADILDILIGTVPATSPAVKRVQGIAATGPNVISLTVKGATEEERGRLFLEEMKSSLEKDPARLLL</sequence>
<evidence type="ECO:0000256" key="1">
    <source>
        <dbReference type="ARBA" id="ARBA00007317"/>
    </source>
</evidence>
<evidence type="ECO:0000313" key="8">
    <source>
        <dbReference type="Proteomes" id="UP000244722"/>
    </source>
</evidence>
<dbReference type="Pfam" id="PF00364">
    <property type="entry name" value="Biotin_lipoyl"/>
    <property type="match status" value="1"/>
</dbReference>
<dbReference type="InterPro" id="IPR036625">
    <property type="entry name" value="E3-bd_dom_sf"/>
</dbReference>
<evidence type="ECO:0000256" key="3">
    <source>
        <dbReference type="ARBA" id="ARBA00022946"/>
    </source>
</evidence>
<evidence type="ECO:0000256" key="2">
    <source>
        <dbReference type="ARBA" id="ARBA00022823"/>
    </source>
</evidence>
<evidence type="ECO:0000256" key="4">
    <source>
        <dbReference type="SAM" id="MobiDB-lite"/>
    </source>
</evidence>
<feature type="domain" description="Peripheral subunit-binding (PSBD)" evidence="6">
    <location>
        <begin position="181"/>
        <end position="221"/>
    </location>
</feature>
<evidence type="ECO:0008006" key="9">
    <source>
        <dbReference type="Google" id="ProtNLM"/>
    </source>
</evidence>
<dbReference type="FunFam" id="2.40.50.100:FF:000010">
    <property type="entry name" value="Acetyltransferase component of pyruvate dehydrogenase complex"/>
    <property type="match status" value="1"/>
</dbReference>
<dbReference type="PANTHER" id="PTHR23151:SF82">
    <property type="entry name" value="PYRUVATE DEHYDROGENASE COMPLEX PROTEIN X COMPONENT, MITOCHONDRIAL"/>
    <property type="match status" value="1"/>
</dbReference>
<keyword evidence="3" id="KW-0809">Transit peptide</keyword>
<dbReference type="PROSITE" id="PS51826">
    <property type="entry name" value="PSBD"/>
    <property type="match status" value="1"/>
</dbReference>
<dbReference type="Pfam" id="PF02817">
    <property type="entry name" value="E3_binding"/>
    <property type="match status" value="1"/>
</dbReference>
<dbReference type="InterPro" id="IPR003016">
    <property type="entry name" value="2-oxoA_DH_lipoyl-BS"/>
</dbReference>
<dbReference type="CDD" id="cd06849">
    <property type="entry name" value="lipoyl_domain"/>
    <property type="match status" value="1"/>
</dbReference>
<dbReference type="SUPFAM" id="SSF47005">
    <property type="entry name" value="Peripheral subunit-binding domain of 2-oxo acid dehydrogenase complex"/>
    <property type="match status" value="1"/>
</dbReference>
<keyword evidence="2" id="KW-0450">Lipoyl</keyword>
<dbReference type="InterPro" id="IPR000089">
    <property type="entry name" value="Biotin_lipoyl"/>
</dbReference>
<dbReference type="STRING" id="42251.A0A2T6ZBS2"/>
<dbReference type="AlphaFoldDB" id="A0A2T6ZBS2"/>
<evidence type="ECO:0000259" key="6">
    <source>
        <dbReference type="PROSITE" id="PS51826"/>
    </source>
</evidence>
<reference evidence="7 8" key="1">
    <citation type="submission" date="2017-04" db="EMBL/GenBank/DDBJ databases">
        <title>Draft genome sequence of Tuber borchii Vittad., a whitish edible truffle.</title>
        <authorList>
            <consortium name="DOE Joint Genome Institute"/>
            <person name="Murat C."/>
            <person name="Kuo A."/>
            <person name="Barry K.W."/>
            <person name="Clum A."/>
            <person name="Dockter R.B."/>
            <person name="Fauchery L."/>
            <person name="Iotti M."/>
            <person name="Kohler A."/>
            <person name="Labutti K."/>
            <person name="Lindquist E.A."/>
            <person name="Lipzen A."/>
            <person name="Ohm R.A."/>
            <person name="Wang M."/>
            <person name="Grigoriev I.V."/>
            <person name="Zambonelli A."/>
            <person name="Martin F.M."/>
        </authorList>
    </citation>
    <scope>NUCLEOTIDE SEQUENCE [LARGE SCALE GENOMIC DNA]</scope>
    <source>
        <strain evidence="7 8">Tbo3840</strain>
    </source>
</reference>
<gene>
    <name evidence="7" type="ORF">B9Z19DRAFT_1007556</name>
</gene>
<dbReference type="Gene3D" id="2.40.50.100">
    <property type="match status" value="1"/>
</dbReference>
<dbReference type="SUPFAM" id="SSF51230">
    <property type="entry name" value="Single hybrid motif"/>
    <property type="match status" value="1"/>
</dbReference>
<dbReference type="GO" id="GO:0045254">
    <property type="term" value="C:pyruvate dehydrogenase complex"/>
    <property type="evidence" value="ECO:0007669"/>
    <property type="project" value="InterPro"/>
</dbReference>
<organism evidence="7 8">
    <name type="scientific">Tuber borchii</name>
    <name type="common">White truffle</name>
    <dbReference type="NCBI Taxonomy" id="42251"/>
    <lineage>
        <taxon>Eukaryota</taxon>
        <taxon>Fungi</taxon>
        <taxon>Dikarya</taxon>
        <taxon>Ascomycota</taxon>
        <taxon>Pezizomycotina</taxon>
        <taxon>Pezizomycetes</taxon>
        <taxon>Pezizales</taxon>
        <taxon>Tuberaceae</taxon>
        <taxon>Tuber</taxon>
    </lineage>
</organism>
<keyword evidence="8" id="KW-1185">Reference proteome</keyword>
<evidence type="ECO:0000259" key="5">
    <source>
        <dbReference type="PROSITE" id="PS50968"/>
    </source>
</evidence>
<feature type="region of interest" description="Disordered" evidence="4">
    <location>
        <begin position="123"/>
        <end position="177"/>
    </location>
</feature>
<feature type="domain" description="Lipoyl-binding" evidence="5">
    <location>
        <begin position="35"/>
        <end position="111"/>
    </location>
</feature>
<dbReference type="GO" id="GO:0006086">
    <property type="term" value="P:pyruvate decarboxylation to acetyl-CoA"/>
    <property type="evidence" value="ECO:0007669"/>
    <property type="project" value="InterPro"/>
</dbReference>
<dbReference type="InterPro" id="IPR045257">
    <property type="entry name" value="E2/Pdx1"/>
</dbReference>
<protein>
    <recommendedName>
        <fullName evidence="9">Single hybrid motif-containing protein</fullName>
    </recommendedName>
</protein>